<organism evidence="2 3">
    <name type="scientific">Ciona intestinalis</name>
    <name type="common">Transparent sea squirt</name>
    <name type="synonym">Ascidia intestinalis</name>
    <dbReference type="NCBI Taxonomy" id="7719"/>
    <lineage>
        <taxon>Eukaryota</taxon>
        <taxon>Metazoa</taxon>
        <taxon>Chordata</taxon>
        <taxon>Tunicata</taxon>
        <taxon>Ascidiacea</taxon>
        <taxon>Phlebobranchia</taxon>
        <taxon>Cionidae</taxon>
        <taxon>Ciona</taxon>
    </lineage>
</organism>
<dbReference type="Proteomes" id="UP000008144">
    <property type="component" value="Chromosome 1"/>
</dbReference>
<protein>
    <submittedName>
        <fullName evidence="2">Uncharacterized protein</fullName>
    </submittedName>
</protein>
<evidence type="ECO:0000313" key="2">
    <source>
        <dbReference type="Ensembl" id="ENSCINP00000023365.2"/>
    </source>
</evidence>
<dbReference type="EMBL" id="EAAA01000348">
    <property type="status" value="NOT_ANNOTATED_CDS"/>
    <property type="molecule type" value="Genomic_DNA"/>
</dbReference>
<proteinExistence type="predicted"/>
<accession>F7AUD7</accession>
<reference evidence="2" key="3">
    <citation type="submission" date="2025-08" db="UniProtKB">
        <authorList>
            <consortium name="Ensembl"/>
        </authorList>
    </citation>
    <scope>IDENTIFICATION</scope>
</reference>
<dbReference type="AlphaFoldDB" id="F7AUD7"/>
<evidence type="ECO:0000256" key="1">
    <source>
        <dbReference type="SAM" id="SignalP"/>
    </source>
</evidence>
<dbReference type="HOGENOM" id="CLU_2497199_0_0_1"/>
<name>F7AUD7_CIOIN</name>
<evidence type="ECO:0000313" key="3">
    <source>
        <dbReference type="Proteomes" id="UP000008144"/>
    </source>
</evidence>
<reference evidence="2" key="4">
    <citation type="submission" date="2025-09" db="UniProtKB">
        <authorList>
            <consortium name="Ensembl"/>
        </authorList>
    </citation>
    <scope>IDENTIFICATION</scope>
</reference>
<feature type="signal peptide" evidence="1">
    <location>
        <begin position="1"/>
        <end position="22"/>
    </location>
</feature>
<reference evidence="2" key="2">
    <citation type="journal article" date="2008" name="Genome Biol.">
        <title>Improved genome assembly and evidence-based global gene model set for the chordate Ciona intestinalis: new insight into intron and operon populations.</title>
        <authorList>
            <person name="Satou Y."/>
            <person name="Mineta K."/>
            <person name="Ogasawara M."/>
            <person name="Sasakura Y."/>
            <person name="Shoguchi E."/>
            <person name="Ueno K."/>
            <person name="Yamada L."/>
            <person name="Matsumoto J."/>
            <person name="Wasserscheid J."/>
            <person name="Dewar K."/>
            <person name="Wiley G.B."/>
            <person name="Macmil S.L."/>
            <person name="Roe B.A."/>
            <person name="Zeller R.W."/>
            <person name="Hastings K.E."/>
            <person name="Lemaire P."/>
            <person name="Lindquist E."/>
            <person name="Endo T."/>
            <person name="Hotta K."/>
            <person name="Inaba K."/>
        </authorList>
    </citation>
    <scope>NUCLEOTIDE SEQUENCE [LARGE SCALE GENOMIC DNA]</scope>
    <source>
        <strain evidence="2">wild type</strain>
    </source>
</reference>
<keyword evidence="1" id="KW-0732">Signal</keyword>
<dbReference type="InParanoid" id="F7AUD7"/>
<dbReference type="Ensembl" id="ENSCINT00000023611.2">
    <property type="protein sequence ID" value="ENSCINP00000023365.2"/>
    <property type="gene ID" value="ENSCING00000012542.2"/>
</dbReference>
<reference evidence="3" key="1">
    <citation type="journal article" date="2002" name="Science">
        <title>The draft genome of Ciona intestinalis: insights into chordate and vertebrate origins.</title>
        <authorList>
            <person name="Dehal P."/>
            <person name="Satou Y."/>
            <person name="Campbell R.K."/>
            <person name="Chapman J."/>
            <person name="Degnan B."/>
            <person name="De Tomaso A."/>
            <person name="Davidson B."/>
            <person name="Di Gregorio A."/>
            <person name="Gelpke M."/>
            <person name="Goodstein D.M."/>
            <person name="Harafuji N."/>
            <person name="Hastings K.E."/>
            <person name="Ho I."/>
            <person name="Hotta K."/>
            <person name="Huang W."/>
            <person name="Kawashima T."/>
            <person name="Lemaire P."/>
            <person name="Martinez D."/>
            <person name="Meinertzhagen I.A."/>
            <person name="Necula S."/>
            <person name="Nonaka M."/>
            <person name="Putnam N."/>
            <person name="Rash S."/>
            <person name="Saiga H."/>
            <person name="Satake M."/>
            <person name="Terry A."/>
            <person name="Yamada L."/>
            <person name="Wang H.G."/>
            <person name="Awazu S."/>
            <person name="Azumi K."/>
            <person name="Boore J."/>
            <person name="Branno M."/>
            <person name="Chin-Bow S."/>
            <person name="DeSantis R."/>
            <person name="Doyle S."/>
            <person name="Francino P."/>
            <person name="Keys D.N."/>
            <person name="Haga S."/>
            <person name="Hayashi H."/>
            <person name="Hino K."/>
            <person name="Imai K.S."/>
            <person name="Inaba K."/>
            <person name="Kano S."/>
            <person name="Kobayashi K."/>
            <person name="Kobayashi M."/>
            <person name="Lee B.I."/>
            <person name="Makabe K.W."/>
            <person name="Manohar C."/>
            <person name="Matassi G."/>
            <person name="Medina M."/>
            <person name="Mochizuki Y."/>
            <person name="Mount S."/>
            <person name="Morishita T."/>
            <person name="Miura S."/>
            <person name="Nakayama A."/>
            <person name="Nishizaka S."/>
            <person name="Nomoto H."/>
            <person name="Ohta F."/>
            <person name="Oishi K."/>
            <person name="Rigoutsos I."/>
            <person name="Sano M."/>
            <person name="Sasaki A."/>
            <person name="Sasakura Y."/>
            <person name="Shoguchi E."/>
            <person name="Shin-i T."/>
            <person name="Spagnuolo A."/>
            <person name="Stainier D."/>
            <person name="Suzuki M.M."/>
            <person name="Tassy O."/>
            <person name="Takatori N."/>
            <person name="Tokuoka M."/>
            <person name="Yagi K."/>
            <person name="Yoshizaki F."/>
            <person name="Wada S."/>
            <person name="Zhang C."/>
            <person name="Hyatt P.D."/>
            <person name="Larimer F."/>
            <person name="Detter C."/>
            <person name="Doggett N."/>
            <person name="Glavina T."/>
            <person name="Hawkins T."/>
            <person name="Richardson P."/>
            <person name="Lucas S."/>
            <person name="Kohara Y."/>
            <person name="Levine M."/>
            <person name="Satoh N."/>
            <person name="Rokhsar D.S."/>
        </authorList>
    </citation>
    <scope>NUCLEOTIDE SEQUENCE [LARGE SCALE GENOMIC DNA]</scope>
</reference>
<feature type="chain" id="PRO_5003353474" evidence="1">
    <location>
        <begin position="23"/>
        <end position="86"/>
    </location>
</feature>
<keyword evidence="3" id="KW-1185">Reference proteome</keyword>
<sequence>MNKSAFFLMLVIGLSVLTTAWADRRSEAPMQNILADSADYDNCYVKSDGFHDGCLHRRHGPYDTNKKIFDFSDDVADSFFKRLIQN</sequence>